<dbReference type="Proteomes" id="UP001244341">
    <property type="component" value="Chromosome 11b"/>
</dbReference>
<name>A0ABY8UFN8_TETOB</name>
<dbReference type="EMBL" id="CP126218">
    <property type="protein sequence ID" value="WIA20082.1"/>
    <property type="molecule type" value="Genomic_DNA"/>
</dbReference>
<evidence type="ECO:0000313" key="1">
    <source>
        <dbReference type="EMBL" id="WIA20082.1"/>
    </source>
</evidence>
<organism evidence="1 2">
    <name type="scientific">Tetradesmus obliquus</name>
    <name type="common">Green alga</name>
    <name type="synonym">Acutodesmus obliquus</name>
    <dbReference type="NCBI Taxonomy" id="3088"/>
    <lineage>
        <taxon>Eukaryota</taxon>
        <taxon>Viridiplantae</taxon>
        <taxon>Chlorophyta</taxon>
        <taxon>core chlorophytes</taxon>
        <taxon>Chlorophyceae</taxon>
        <taxon>CS clade</taxon>
        <taxon>Sphaeropleales</taxon>
        <taxon>Scenedesmaceae</taxon>
        <taxon>Tetradesmus</taxon>
    </lineage>
</organism>
<evidence type="ECO:0000313" key="2">
    <source>
        <dbReference type="Proteomes" id="UP001244341"/>
    </source>
</evidence>
<accession>A0ABY8UFN8</accession>
<proteinExistence type="predicted"/>
<sequence>MDAAMMTIWASPLPWSTQHSAAALRDLASVLALQQLQHLTLCPDFATQQQQQQVLELAQLTSLQELHLGYCARVFEEERAVRGAAAAAPT</sequence>
<reference evidence="1 2" key="1">
    <citation type="submission" date="2023-05" db="EMBL/GenBank/DDBJ databases">
        <title>A 100% complete, gapless, phased diploid assembly of the Scenedesmus obliquus UTEX 3031 genome.</title>
        <authorList>
            <person name="Biondi T.C."/>
            <person name="Hanschen E.R."/>
            <person name="Kwon T."/>
            <person name="Eng W."/>
            <person name="Kruse C.P.S."/>
            <person name="Koehler S.I."/>
            <person name="Kunde Y."/>
            <person name="Gleasner C.D."/>
            <person name="You Mak K.T."/>
            <person name="Polle J."/>
            <person name="Hovde B.T."/>
            <person name="Starkenburg S.R."/>
        </authorList>
    </citation>
    <scope>NUCLEOTIDE SEQUENCE [LARGE SCALE GENOMIC DNA]</scope>
    <source>
        <strain evidence="1 2">DOE0152z</strain>
    </source>
</reference>
<gene>
    <name evidence="1" type="ORF">OEZ85_005942</name>
</gene>
<keyword evidence="2" id="KW-1185">Reference proteome</keyword>
<protein>
    <submittedName>
        <fullName evidence="1">Uncharacterized protein</fullName>
    </submittedName>
</protein>